<keyword evidence="2" id="KW-1133">Transmembrane helix</keyword>
<dbReference type="AlphaFoldDB" id="A0AAV4QR33"/>
<protein>
    <submittedName>
        <fullName evidence="3">Uncharacterized protein</fullName>
    </submittedName>
</protein>
<dbReference type="Proteomes" id="UP001054837">
    <property type="component" value="Unassembled WGS sequence"/>
</dbReference>
<comment type="caution">
    <text evidence="3">The sequence shown here is derived from an EMBL/GenBank/DDBJ whole genome shotgun (WGS) entry which is preliminary data.</text>
</comment>
<keyword evidence="2" id="KW-0812">Transmembrane</keyword>
<evidence type="ECO:0000256" key="1">
    <source>
        <dbReference type="SAM" id="MobiDB-lite"/>
    </source>
</evidence>
<keyword evidence="2" id="KW-0472">Membrane</keyword>
<evidence type="ECO:0000313" key="4">
    <source>
        <dbReference type="Proteomes" id="UP001054837"/>
    </source>
</evidence>
<proteinExistence type="predicted"/>
<feature type="transmembrane region" description="Helical" evidence="2">
    <location>
        <begin position="12"/>
        <end position="34"/>
    </location>
</feature>
<accession>A0AAV4QR33</accession>
<gene>
    <name evidence="3" type="ORF">CDAR_91761</name>
</gene>
<name>A0AAV4QR33_9ARAC</name>
<reference evidence="3 4" key="1">
    <citation type="submission" date="2021-06" db="EMBL/GenBank/DDBJ databases">
        <title>Caerostris darwini draft genome.</title>
        <authorList>
            <person name="Kono N."/>
            <person name="Arakawa K."/>
        </authorList>
    </citation>
    <scope>NUCLEOTIDE SEQUENCE [LARGE SCALE GENOMIC DNA]</scope>
</reference>
<keyword evidence="4" id="KW-1185">Reference proteome</keyword>
<dbReference type="EMBL" id="BPLQ01004772">
    <property type="protein sequence ID" value="GIY10556.1"/>
    <property type="molecule type" value="Genomic_DNA"/>
</dbReference>
<sequence>MRIPWYRLVPFATLYCRVLLPPLYLSFLCVLLKIRCLLARRTKLPSASLQKVDLCGWRIQTLWFSYLFPSVEQCHLLETAGTAFKKLEGGCGGLAEERKQLSETERRDDPADPTT</sequence>
<evidence type="ECO:0000256" key="2">
    <source>
        <dbReference type="SAM" id="Phobius"/>
    </source>
</evidence>
<feature type="region of interest" description="Disordered" evidence="1">
    <location>
        <begin position="96"/>
        <end position="115"/>
    </location>
</feature>
<evidence type="ECO:0000313" key="3">
    <source>
        <dbReference type="EMBL" id="GIY10556.1"/>
    </source>
</evidence>
<organism evidence="3 4">
    <name type="scientific">Caerostris darwini</name>
    <dbReference type="NCBI Taxonomy" id="1538125"/>
    <lineage>
        <taxon>Eukaryota</taxon>
        <taxon>Metazoa</taxon>
        <taxon>Ecdysozoa</taxon>
        <taxon>Arthropoda</taxon>
        <taxon>Chelicerata</taxon>
        <taxon>Arachnida</taxon>
        <taxon>Araneae</taxon>
        <taxon>Araneomorphae</taxon>
        <taxon>Entelegynae</taxon>
        <taxon>Araneoidea</taxon>
        <taxon>Araneidae</taxon>
        <taxon>Caerostris</taxon>
    </lineage>
</organism>